<evidence type="ECO:0000313" key="3">
    <source>
        <dbReference type="EMBL" id="SFJ32834.1"/>
    </source>
</evidence>
<name>A0A1I3QF92_9RHOB</name>
<feature type="region of interest" description="Disordered" evidence="1">
    <location>
        <begin position="199"/>
        <end position="245"/>
    </location>
</feature>
<dbReference type="GO" id="GO:0004519">
    <property type="term" value="F:endonuclease activity"/>
    <property type="evidence" value="ECO:0007669"/>
    <property type="project" value="UniProtKB-KW"/>
</dbReference>
<gene>
    <name evidence="3" type="ORF">SAMN05216258_1404</name>
</gene>
<dbReference type="AlphaFoldDB" id="A0A1I3QF92"/>
<dbReference type="EMBL" id="FOQH01000040">
    <property type="protein sequence ID" value="SFJ32834.1"/>
    <property type="molecule type" value="Genomic_DNA"/>
</dbReference>
<accession>A0A1I3QF92</accession>
<feature type="domain" description="HNH nuclease" evidence="2">
    <location>
        <begin position="128"/>
        <end position="160"/>
    </location>
</feature>
<evidence type="ECO:0000313" key="4">
    <source>
        <dbReference type="Proteomes" id="UP000199377"/>
    </source>
</evidence>
<keyword evidence="4" id="KW-1185">Reference proteome</keyword>
<proteinExistence type="predicted"/>
<organism evidence="3 4">
    <name type="scientific">Albimonas pacifica</name>
    <dbReference type="NCBI Taxonomy" id="1114924"/>
    <lineage>
        <taxon>Bacteria</taxon>
        <taxon>Pseudomonadati</taxon>
        <taxon>Pseudomonadota</taxon>
        <taxon>Alphaproteobacteria</taxon>
        <taxon>Rhodobacterales</taxon>
        <taxon>Paracoccaceae</taxon>
        <taxon>Albimonas</taxon>
    </lineage>
</organism>
<evidence type="ECO:0000256" key="1">
    <source>
        <dbReference type="SAM" id="MobiDB-lite"/>
    </source>
</evidence>
<sequence length="321" mass="35803">MRRWLEYSAEELEWISARREMPRRELHAAFCAHFERTDVSADHLKALCTRKGWKTGRTGCFAPGSTPANKGRKMPFNANSARTQFKKGSVPPNAKPLGHERVNVYGYVEISVAETNPYTGGSRRYVTKHKLLWERANGPLPEGMRLKCLDGDKLNTDPSNWLAIPTALAPRLNGRFGRGYDAAPAELKPVIMATAQLEHAARERRKGGRDAGAAPRRVAARRQKVEAPESPSRTGAPQAEPSSALHRRVISELRRPEFDLPTDKIDLLVSEHWRTACTAARRQRALTRQPLHRCVAVELSRLARRRDGAGAAISKSALNGR</sequence>
<dbReference type="RefSeq" id="WP_092866477.1">
    <property type="nucleotide sequence ID" value="NZ_FOQH01000040.1"/>
</dbReference>
<keyword evidence="3" id="KW-0378">Hydrolase</keyword>
<dbReference type="OrthoDB" id="6638408at2"/>
<dbReference type="Proteomes" id="UP000199377">
    <property type="component" value="Unassembled WGS sequence"/>
</dbReference>
<keyword evidence="3" id="KW-0255">Endonuclease</keyword>
<protein>
    <submittedName>
        <fullName evidence="3">HNH endonuclease</fullName>
    </submittedName>
</protein>
<reference evidence="3 4" key="1">
    <citation type="submission" date="2016-10" db="EMBL/GenBank/DDBJ databases">
        <authorList>
            <person name="de Groot N.N."/>
        </authorList>
    </citation>
    <scope>NUCLEOTIDE SEQUENCE [LARGE SCALE GENOMIC DNA]</scope>
    <source>
        <strain evidence="3 4">CGMCC 1.11030</strain>
    </source>
</reference>
<dbReference type="STRING" id="1114924.SAMN05216258_1404"/>
<keyword evidence="3" id="KW-0540">Nuclease</keyword>
<evidence type="ECO:0000259" key="2">
    <source>
        <dbReference type="Pfam" id="PF13392"/>
    </source>
</evidence>
<dbReference type="Pfam" id="PF13392">
    <property type="entry name" value="HNH_3"/>
    <property type="match status" value="1"/>
</dbReference>
<dbReference type="InterPro" id="IPR003615">
    <property type="entry name" value="HNH_nuc"/>
</dbReference>